<evidence type="ECO:0000259" key="12">
    <source>
        <dbReference type="Pfam" id="PF03716"/>
    </source>
</evidence>
<dbReference type="InterPro" id="IPR002511">
    <property type="entry name" value="Gemini_V2"/>
</dbReference>
<accession>Q6KF69</accession>
<dbReference type="GO" id="GO:0060967">
    <property type="term" value="P:negative regulation of gene silencing by regulatory ncRNA"/>
    <property type="evidence" value="ECO:0007669"/>
    <property type="project" value="InterPro"/>
</dbReference>
<evidence type="ECO:0000256" key="4">
    <source>
        <dbReference type="ARBA" id="ARBA00011105"/>
    </source>
</evidence>
<evidence type="ECO:0000256" key="8">
    <source>
        <dbReference type="ARBA" id="ARBA00023200"/>
    </source>
</evidence>
<name>Q6KF69_9GEMI</name>
<evidence type="ECO:0000256" key="6">
    <source>
        <dbReference type="ARBA" id="ARBA00022581"/>
    </source>
</evidence>
<evidence type="ECO:0000313" key="13">
    <source>
        <dbReference type="EMBL" id="CAD24673.1"/>
    </source>
</evidence>
<comment type="function">
    <text evidence="1 10">Through its interaction with host SGS3, acts as a suppressor of RNA-mediated gene silencing, also known as post-transcriptional gene silencing (PTGS), a mechanism of plant viral defense that limits the accumulation of viral RNAs.</text>
</comment>
<sequence>MTYGPIRIVPHNLIVCVVPPINLVRKLCFPFTMWDPLLNEFPETVHGFRCMLAVKYLQLVENTYSPDTLGYDLIRDLISVIRARNYVEATSRYNHFHARFEGTPPSQLRQPIREPCCCPHCPRHQSKSMGEPAHEQKAQDVQDVQKSRCS</sequence>
<dbReference type="GO" id="GO:0052170">
    <property type="term" value="P:symbiont-mediated suppression of host innate immune response"/>
    <property type="evidence" value="ECO:0007669"/>
    <property type="project" value="UniProtKB-KW"/>
</dbReference>
<evidence type="ECO:0000256" key="3">
    <source>
        <dbReference type="ARBA" id="ARBA00009397"/>
    </source>
</evidence>
<proteinExistence type="inferred from homology"/>
<evidence type="ECO:0000256" key="10">
    <source>
        <dbReference type="RuleBase" id="RU364051"/>
    </source>
</evidence>
<comment type="similarity">
    <text evidence="3 10">Belongs to the geminiviridae protein AV2/V2 family.</text>
</comment>
<evidence type="ECO:0000313" key="14">
    <source>
        <dbReference type="Proteomes" id="UP000240269"/>
    </source>
</evidence>
<keyword evidence="5 10" id="KW-0941">Suppressor of RNA silencing</keyword>
<feature type="domain" description="WCCH motif" evidence="12">
    <location>
        <begin position="111"/>
        <end position="134"/>
    </location>
</feature>
<reference evidence="13 14" key="1">
    <citation type="journal article" date="2003" name="Arch. Virol.">
        <title>Cotton leaf curl disease is associated with multiple monopartite begomoviruses supported by single DNA beta.</title>
        <authorList>
            <person name="Mansoor S."/>
            <person name="Briddon R."/>
            <person name="Bull S."/>
            <person name="Bedford I.D."/>
            <person name="Bashir A."/>
            <person name="Hussain M."/>
            <person name="Saeed Z.M.Y."/>
            <person name="Malik K.A."/>
            <person name="Fauquet C."/>
            <person name="Markham P.G."/>
        </authorList>
    </citation>
    <scope>NUCLEOTIDE SEQUENCE [LARGE SCALE GENOMIC DNA]</scope>
    <source>
        <tissue evidence="13">Leaf</tissue>
    </source>
</reference>
<comment type="subunit">
    <text evidence="4 10">Interacts with host SGS3.</text>
</comment>
<dbReference type="GO" id="GO:0019028">
    <property type="term" value="C:viral capsid"/>
    <property type="evidence" value="ECO:0007669"/>
    <property type="project" value="UniProtKB-KW"/>
</dbReference>
<keyword evidence="13" id="KW-0946">Virion</keyword>
<dbReference type="Pfam" id="PF01524">
    <property type="entry name" value="Gemini_V2"/>
    <property type="match status" value="1"/>
</dbReference>
<evidence type="ECO:0000256" key="11">
    <source>
        <dbReference type="SAM" id="MobiDB-lite"/>
    </source>
</evidence>
<keyword evidence="6 10" id="KW-0945">Host-virus interaction</keyword>
<keyword evidence="8 10" id="KW-1035">Host cytoplasm</keyword>
<dbReference type="Proteomes" id="UP000240269">
    <property type="component" value="Segment DNA A"/>
</dbReference>
<keyword evidence="7" id="KW-1090">Inhibition of host innate immune response by virus</keyword>
<dbReference type="GO" id="GO:0044220">
    <property type="term" value="C:host cell perinuclear region of cytoplasm"/>
    <property type="evidence" value="ECO:0007669"/>
    <property type="project" value="UniProtKB-SubCell"/>
</dbReference>
<evidence type="ECO:0000256" key="5">
    <source>
        <dbReference type="ARBA" id="ARBA00022463"/>
    </source>
</evidence>
<dbReference type="InterPro" id="IPR005159">
    <property type="entry name" value="WCCH"/>
</dbReference>
<gene>
    <name evidence="13" type="primary">V1</name>
</gene>
<organism evidence="13 14">
    <name type="scientific">Papaya leaf curl virus</name>
    <dbReference type="NCBI Taxonomy" id="53260"/>
    <lineage>
        <taxon>Viruses</taxon>
        <taxon>Monodnaviria</taxon>
        <taxon>Shotokuvirae</taxon>
        <taxon>Cressdnaviricota</taxon>
        <taxon>Repensiviricetes</taxon>
        <taxon>Geplafuvirales</taxon>
        <taxon>Geminiviridae</taxon>
        <taxon>Begomovirus</taxon>
        <taxon>Begomovirus caricae</taxon>
    </lineage>
</organism>
<evidence type="ECO:0000256" key="2">
    <source>
        <dbReference type="ARBA" id="ARBA00004407"/>
    </source>
</evidence>
<protein>
    <recommendedName>
        <fullName evidence="10">Protein V2</fullName>
    </recommendedName>
</protein>
<evidence type="ECO:0000256" key="1">
    <source>
        <dbReference type="ARBA" id="ARBA00003603"/>
    </source>
</evidence>
<evidence type="ECO:0000256" key="7">
    <source>
        <dbReference type="ARBA" id="ARBA00022632"/>
    </source>
</evidence>
<keyword evidence="9" id="KW-0899">Viral immunoevasion</keyword>
<feature type="region of interest" description="Disordered" evidence="11">
    <location>
        <begin position="125"/>
        <end position="150"/>
    </location>
</feature>
<comment type="subcellular location">
    <subcellularLocation>
        <location evidence="2 10">Host cytoplasm</location>
        <location evidence="2 10">Host perinuclear region</location>
    </subcellularLocation>
</comment>
<feature type="compositionally biased region" description="Basic and acidic residues" evidence="11">
    <location>
        <begin position="132"/>
        <end position="150"/>
    </location>
</feature>
<keyword evidence="13" id="KW-0167">Capsid protein</keyword>
<dbReference type="EMBL" id="AJ436992">
    <property type="protein sequence ID" value="CAD24673.1"/>
    <property type="molecule type" value="Genomic_DNA"/>
</dbReference>
<dbReference type="Pfam" id="PF03716">
    <property type="entry name" value="WCCH"/>
    <property type="match status" value="1"/>
</dbReference>
<evidence type="ECO:0000256" key="9">
    <source>
        <dbReference type="ARBA" id="ARBA00023280"/>
    </source>
</evidence>